<sequence>MSKRAIDGTVFMVINSVSTSSVMLAILLITVYFISDVSASTCPNQATQFSQGYTAVHNQVCYLFVNKEVKWETARDSCLFLDGDMLRVEGNETMDFIKKTLNSRELAWDRNGVWLGAEWKSGKWSWTNGREISYTNWAEKQHSTTFYKCLLMRREKGWKWKNSLCGTVLFHYNYICQFSTNIIVEAHTLSTDQAQDNGNSLIMAIAVGTTVSLLLISVIIMLAILLYNRTRRKNTHETSAAQFSNNVYHRAITGTIHQQYDNGTVFTNETQFSSNDALYMTPSEVMESSNDLNTVSNLAKNCSGSYAQIGTSNCVGKSPNTSSEIGTFSYYWPDQKSKLPLMTSEQTVKQGLKVTNNQHLSCCCSDNEAEYVDMSNHQVDMMKSKHAKEVDEKHVYNNIMNNMDDGSEDHYESLK</sequence>
<accession>A0A0B6ZQC8</accession>
<proteinExistence type="predicted"/>
<evidence type="ECO:0000259" key="2">
    <source>
        <dbReference type="PROSITE" id="PS50041"/>
    </source>
</evidence>
<evidence type="ECO:0000256" key="1">
    <source>
        <dbReference type="SAM" id="Phobius"/>
    </source>
</evidence>
<dbReference type="InterPro" id="IPR016186">
    <property type="entry name" value="C-type_lectin-like/link_sf"/>
</dbReference>
<dbReference type="PROSITE" id="PS50041">
    <property type="entry name" value="C_TYPE_LECTIN_2"/>
    <property type="match status" value="1"/>
</dbReference>
<dbReference type="PANTHER" id="PTHR22803">
    <property type="entry name" value="MANNOSE, PHOSPHOLIPASE, LECTIN RECEPTOR RELATED"/>
    <property type="match status" value="1"/>
</dbReference>
<keyword evidence="1" id="KW-1133">Transmembrane helix</keyword>
<organism evidence="3">
    <name type="scientific">Arion vulgaris</name>
    <dbReference type="NCBI Taxonomy" id="1028688"/>
    <lineage>
        <taxon>Eukaryota</taxon>
        <taxon>Metazoa</taxon>
        <taxon>Spiralia</taxon>
        <taxon>Lophotrochozoa</taxon>
        <taxon>Mollusca</taxon>
        <taxon>Gastropoda</taxon>
        <taxon>Heterobranchia</taxon>
        <taxon>Euthyneura</taxon>
        <taxon>Panpulmonata</taxon>
        <taxon>Eupulmonata</taxon>
        <taxon>Stylommatophora</taxon>
        <taxon>Helicina</taxon>
        <taxon>Arionoidea</taxon>
        <taxon>Arionidae</taxon>
        <taxon>Arion</taxon>
    </lineage>
</organism>
<dbReference type="InterPro" id="IPR016187">
    <property type="entry name" value="CTDL_fold"/>
</dbReference>
<feature type="domain" description="C-type lectin" evidence="2">
    <location>
        <begin position="57"/>
        <end position="165"/>
    </location>
</feature>
<dbReference type="InterPro" id="IPR001304">
    <property type="entry name" value="C-type_lectin-like"/>
</dbReference>
<dbReference type="EMBL" id="HACG01023156">
    <property type="protein sequence ID" value="CEK70021.1"/>
    <property type="molecule type" value="Transcribed_RNA"/>
</dbReference>
<dbReference type="CDD" id="cd00037">
    <property type="entry name" value="CLECT"/>
    <property type="match status" value="1"/>
</dbReference>
<evidence type="ECO:0000313" key="3">
    <source>
        <dbReference type="EMBL" id="CEK70021.1"/>
    </source>
</evidence>
<feature type="transmembrane region" description="Helical" evidence="1">
    <location>
        <begin position="201"/>
        <end position="227"/>
    </location>
</feature>
<name>A0A0B6ZQC8_9EUPU</name>
<keyword evidence="1" id="KW-0472">Membrane</keyword>
<protein>
    <recommendedName>
        <fullName evidence="2">C-type lectin domain-containing protein</fullName>
    </recommendedName>
</protein>
<dbReference type="SUPFAM" id="SSF56436">
    <property type="entry name" value="C-type lectin-like"/>
    <property type="match status" value="1"/>
</dbReference>
<feature type="transmembrane region" description="Helical" evidence="1">
    <location>
        <begin position="12"/>
        <end position="34"/>
    </location>
</feature>
<keyword evidence="1" id="KW-0812">Transmembrane</keyword>
<dbReference type="Gene3D" id="3.10.100.10">
    <property type="entry name" value="Mannose-Binding Protein A, subunit A"/>
    <property type="match status" value="1"/>
</dbReference>
<reference evidence="3" key="1">
    <citation type="submission" date="2014-12" db="EMBL/GenBank/DDBJ databases">
        <title>Insight into the proteome of Arion vulgaris.</title>
        <authorList>
            <person name="Aradska J."/>
            <person name="Bulat T."/>
            <person name="Smidak R."/>
            <person name="Sarate P."/>
            <person name="Gangsoo J."/>
            <person name="Sialana F."/>
            <person name="Bilban M."/>
            <person name="Lubec G."/>
        </authorList>
    </citation>
    <scope>NUCLEOTIDE SEQUENCE</scope>
    <source>
        <tissue evidence="3">Skin</tissue>
    </source>
</reference>
<gene>
    <name evidence="3" type="primary">ORF72503</name>
</gene>
<dbReference type="InterPro" id="IPR050111">
    <property type="entry name" value="C-type_lectin/snaclec_domain"/>
</dbReference>
<dbReference type="AlphaFoldDB" id="A0A0B6ZQC8"/>
<dbReference type="Pfam" id="PF00059">
    <property type="entry name" value="Lectin_C"/>
    <property type="match status" value="1"/>
</dbReference>
<dbReference type="SMART" id="SM00034">
    <property type="entry name" value="CLECT"/>
    <property type="match status" value="1"/>
</dbReference>